<dbReference type="Proteomes" id="UP000324222">
    <property type="component" value="Unassembled WGS sequence"/>
</dbReference>
<dbReference type="AlphaFoldDB" id="A0A5B7FRK3"/>
<comment type="caution">
    <text evidence="1">The sequence shown here is derived from an EMBL/GenBank/DDBJ whole genome shotgun (WGS) entry which is preliminary data.</text>
</comment>
<reference evidence="1 2" key="1">
    <citation type="submission" date="2019-05" db="EMBL/GenBank/DDBJ databases">
        <title>Another draft genome of Portunus trituberculatus and its Hox gene families provides insights of decapod evolution.</title>
        <authorList>
            <person name="Jeong J.-H."/>
            <person name="Song I."/>
            <person name="Kim S."/>
            <person name="Choi T."/>
            <person name="Kim D."/>
            <person name="Ryu S."/>
            <person name="Kim W."/>
        </authorList>
    </citation>
    <scope>NUCLEOTIDE SEQUENCE [LARGE SCALE GENOMIC DNA]</scope>
    <source>
        <tissue evidence="1">Muscle</tissue>
    </source>
</reference>
<organism evidence="1 2">
    <name type="scientific">Portunus trituberculatus</name>
    <name type="common">Swimming crab</name>
    <name type="synonym">Neptunus trituberculatus</name>
    <dbReference type="NCBI Taxonomy" id="210409"/>
    <lineage>
        <taxon>Eukaryota</taxon>
        <taxon>Metazoa</taxon>
        <taxon>Ecdysozoa</taxon>
        <taxon>Arthropoda</taxon>
        <taxon>Crustacea</taxon>
        <taxon>Multicrustacea</taxon>
        <taxon>Malacostraca</taxon>
        <taxon>Eumalacostraca</taxon>
        <taxon>Eucarida</taxon>
        <taxon>Decapoda</taxon>
        <taxon>Pleocyemata</taxon>
        <taxon>Brachyura</taxon>
        <taxon>Eubrachyura</taxon>
        <taxon>Portunoidea</taxon>
        <taxon>Portunidae</taxon>
        <taxon>Portuninae</taxon>
        <taxon>Portunus</taxon>
    </lineage>
</organism>
<name>A0A5B7FRK3_PORTR</name>
<keyword evidence="2" id="KW-1185">Reference proteome</keyword>
<proteinExistence type="predicted"/>
<gene>
    <name evidence="1" type="ORF">E2C01_041760</name>
</gene>
<protein>
    <submittedName>
        <fullName evidence="1">Uncharacterized protein</fullName>
    </submittedName>
</protein>
<accession>A0A5B7FRK3</accession>
<dbReference type="EMBL" id="VSRR010008045">
    <property type="protein sequence ID" value="MPC47997.1"/>
    <property type="molecule type" value="Genomic_DNA"/>
</dbReference>
<sequence>MLILPRTPLPFNTVSELATTDISAYVIKGSLIDHAIKCKKDTQIEGYTRWDAKRTMTYIPRTMTYVKLSYDTHKDDERHTKENGIKQNFQIFLVYYNICYAYDAE</sequence>
<evidence type="ECO:0000313" key="2">
    <source>
        <dbReference type="Proteomes" id="UP000324222"/>
    </source>
</evidence>
<evidence type="ECO:0000313" key="1">
    <source>
        <dbReference type="EMBL" id="MPC47997.1"/>
    </source>
</evidence>